<keyword evidence="2 9" id="KW-0963">Cytoplasm</keyword>
<proteinExistence type="inferred from homology"/>
<comment type="catalytic activity">
    <reaction evidence="8 9">
        <text>tRNA(Arg) + L-arginine + ATP = L-arginyl-tRNA(Arg) + AMP + diphosphate</text>
        <dbReference type="Rhea" id="RHEA:20301"/>
        <dbReference type="Rhea" id="RHEA-COMP:9658"/>
        <dbReference type="Rhea" id="RHEA-COMP:9673"/>
        <dbReference type="ChEBI" id="CHEBI:30616"/>
        <dbReference type="ChEBI" id="CHEBI:32682"/>
        <dbReference type="ChEBI" id="CHEBI:33019"/>
        <dbReference type="ChEBI" id="CHEBI:78442"/>
        <dbReference type="ChEBI" id="CHEBI:78513"/>
        <dbReference type="ChEBI" id="CHEBI:456215"/>
        <dbReference type="EC" id="6.1.1.19"/>
    </reaction>
</comment>
<dbReference type="Gene3D" id="3.40.50.620">
    <property type="entry name" value="HUPs"/>
    <property type="match status" value="1"/>
</dbReference>
<dbReference type="NCBIfam" id="TIGR00456">
    <property type="entry name" value="argS"/>
    <property type="match status" value="1"/>
</dbReference>
<comment type="similarity">
    <text evidence="1 9 10">Belongs to the class-I aminoacyl-tRNA synthetase family.</text>
</comment>
<dbReference type="SUPFAM" id="SSF55190">
    <property type="entry name" value="Arginyl-tRNA synthetase (ArgRS), N-terminal 'additional' domain"/>
    <property type="match status" value="1"/>
</dbReference>
<dbReference type="PANTHER" id="PTHR11956">
    <property type="entry name" value="ARGINYL-TRNA SYNTHETASE"/>
    <property type="match status" value="1"/>
</dbReference>
<reference evidence="13 14" key="1">
    <citation type="submission" date="2019-03" db="EMBL/GenBank/DDBJ databases">
        <title>Above-ground endophytic microbial communities from plants in different locations in the United States.</title>
        <authorList>
            <person name="Frank C."/>
        </authorList>
    </citation>
    <scope>NUCLEOTIDE SEQUENCE [LARGE SCALE GENOMIC DNA]</scope>
    <source>
        <strain evidence="13 14">LP_13_YM</strain>
    </source>
</reference>
<dbReference type="CDD" id="cd00671">
    <property type="entry name" value="ArgRS_core"/>
    <property type="match status" value="1"/>
</dbReference>
<evidence type="ECO:0000256" key="6">
    <source>
        <dbReference type="ARBA" id="ARBA00022917"/>
    </source>
</evidence>
<evidence type="ECO:0000256" key="2">
    <source>
        <dbReference type="ARBA" id="ARBA00022490"/>
    </source>
</evidence>
<name>A0A4R3YMQ4_9GAMM</name>
<dbReference type="InterPro" id="IPR036695">
    <property type="entry name" value="Arg-tRNA-synth_N_sf"/>
</dbReference>
<evidence type="ECO:0000259" key="11">
    <source>
        <dbReference type="SMART" id="SM00836"/>
    </source>
</evidence>
<keyword evidence="7 9" id="KW-0030">Aminoacyl-tRNA synthetase</keyword>
<dbReference type="SUPFAM" id="SSF52374">
    <property type="entry name" value="Nucleotidylyl transferase"/>
    <property type="match status" value="1"/>
</dbReference>
<dbReference type="PROSITE" id="PS00178">
    <property type="entry name" value="AA_TRNA_LIGASE_I"/>
    <property type="match status" value="1"/>
</dbReference>
<dbReference type="InterPro" id="IPR008909">
    <property type="entry name" value="DALR_anticod-bd"/>
</dbReference>
<evidence type="ECO:0000256" key="1">
    <source>
        <dbReference type="ARBA" id="ARBA00005594"/>
    </source>
</evidence>
<evidence type="ECO:0000259" key="12">
    <source>
        <dbReference type="SMART" id="SM01016"/>
    </source>
</evidence>
<dbReference type="Pfam" id="PF00750">
    <property type="entry name" value="tRNA-synt_1d"/>
    <property type="match status" value="1"/>
</dbReference>
<dbReference type="SMART" id="SM01016">
    <property type="entry name" value="Arg_tRNA_synt_N"/>
    <property type="match status" value="1"/>
</dbReference>
<comment type="caution">
    <text evidence="13">The sequence shown here is derived from an EMBL/GenBank/DDBJ whole genome shotgun (WGS) entry which is preliminary data.</text>
</comment>
<dbReference type="SUPFAM" id="SSF47323">
    <property type="entry name" value="Anticodon-binding domain of a subclass of class I aminoacyl-tRNA synthetases"/>
    <property type="match status" value="1"/>
</dbReference>
<dbReference type="InterPro" id="IPR035684">
    <property type="entry name" value="ArgRS_core"/>
</dbReference>
<comment type="subunit">
    <text evidence="9">Monomer.</text>
</comment>
<dbReference type="Pfam" id="PF05746">
    <property type="entry name" value="DALR_1"/>
    <property type="match status" value="1"/>
</dbReference>
<dbReference type="EC" id="6.1.1.19" evidence="9"/>
<feature type="domain" description="DALR anticodon binding" evidence="11">
    <location>
        <begin position="525"/>
        <end position="640"/>
    </location>
</feature>
<keyword evidence="3 9" id="KW-0436">Ligase</keyword>
<dbReference type="Gene3D" id="3.30.1360.70">
    <property type="entry name" value="Arginyl tRNA synthetase N-terminal domain"/>
    <property type="match status" value="1"/>
</dbReference>
<dbReference type="InterPro" id="IPR001412">
    <property type="entry name" value="aa-tRNA-synth_I_CS"/>
</dbReference>
<dbReference type="GO" id="GO:0005524">
    <property type="term" value="F:ATP binding"/>
    <property type="evidence" value="ECO:0007669"/>
    <property type="project" value="UniProtKB-UniRule"/>
</dbReference>
<dbReference type="HAMAP" id="MF_00123">
    <property type="entry name" value="Arg_tRNA_synth"/>
    <property type="match status" value="1"/>
</dbReference>
<evidence type="ECO:0000313" key="13">
    <source>
        <dbReference type="EMBL" id="TCV92394.1"/>
    </source>
</evidence>
<protein>
    <recommendedName>
        <fullName evidence="9">Arginine--tRNA ligase</fullName>
        <ecNumber evidence="9">6.1.1.19</ecNumber>
    </recommendedName>
    <alternativeName>
        <fullName evidence="9">Arginyl-tRNA synthetase</fullName>
        <shortName evidence="9">ArgRS</shortName>
    </alternativeName>
</protein>
<dbReference type="SMART" id="SM00836">
    <property type="entry name" value="DALR_1"/>
    <property type="match status" value="1"/>
</dbReference>
<evidence type="ECO:0000256" key="5">
    <source>
        <dbReference type="ARBA" id="ARBA00022840"/>
    </source>
</evidence>
<dbReference type="InterPro" id="IPR009080">
    <property type="entry name" value="tRNAsynth_Ia_anticodon-bd"/>
</dbReference>
<dbReference type="Proteomes" id="UP000295645">
    <property type="component" value="Unassembled WGS sequence"/>
</dbReference>
<dbReference type="InterPro" id="IPR005148">
    <property type="entry name" value="Arg-tRNA-synth_N"/>
</dbReference>
<keyword evidence="5 9" id="KW-0067">ATP-binding</keyword>
<comment type="subcellular location">
    <subcellularLocation>
        <location evidence="9">Cytoplasm</location>
    </subcellularLocation>
</comment>
<dbReference type="GO" id="GO:0006420">
    <property type="term" value="P:arginyl-tRNA aminoacylation"/>
    <property type="evidence" value="ECO:0007669"/>
    <property type="project" value="UniProtKB-UniRule"/>
</dbReference>
<feature type="short sequence motif" description="'HIGH' region" evidence="9">
    <location>
        <begin position="182"/>
        <end position="192"/>
    </location>
</feature>
<dbReference type="GO" id="GO:0005737">
    <property type="term" value="C:cytoplasm"/>
    <property type="evidence" value="ECO:0007669"/>
    <property type="project" value="UniProtKB-SubCell"/>
</dbReference>
<gene>
    <name evidence="9" type="primary">argS</name>
    <name evidence="13" type="ORF">EC912_107102</name>
</gene>
<dbReference type="FunFam" id="1.10.730.10:FF:000006">
    <property type="entry name" value="Arginyl-tRNA synthetase 2, mitochondrial"/>
    <property type="match status" value="1"/>
</dbReference>
<evidence type="ECO:0000256" key="3">
    <source>
        <dbReference type="ARBA" id="ARBA00022598"/>
    </source>
</evidence>
<dbReference type="PRINTS" id="PR01038">
    <property type="entry name" value="TRNASYNTHARG"/>
</dbReference>
<evidence type="ECO:0000256" key="8">
    <source>
        <dbReference type="ARBA" id="ARBA00049339"/>
    </source>
</evidence>
<keyword evidence="6 9" id="KW-0648">Protein biosynthesis</keyword>
<keyword evidence="14" id="KW-1185">Reference proteome</keyword>
<dbReference type="InterPro" id="IPR001278">
    <property type="entry name" value="Arg-tRNA-ligase"/>
</dbReference>
<feature type="domain" description="Arginyl tRNA synthetase N-terminal" evidence="12">
    <location>
        <begin position="66"/>
        <end position="147"/>
    </location>
</feature>
<dbReference type="InterPro" id="IPR014729">
    <property type="entry name" value="Rossmann-like_a/b/a_fold"/>
</dbReference>
<dbReference type="PANTHER" id="PTHR11956:SF5">
    <property type="entry name" value="ARGININE--TRNA LIGASE, CYTOPLASMIC"/>
    <property type="match status" value="1"/>
</dbReference>
<dbReference type="Gene3D" id="1.10.730.10">
    <property type="entry name" value="Isoleucyl-tRNA Synthetase, Domain 1"/>
    <property type="match status" value="1"/>
</dbReference>
<dbReference type="EMBL" id="SMCS01000007">
    <property type="protein sequence ID" value="TCV92394.1"/>
    <property type="molecule type" value="Genomic_DNA"/>
</dbReference>
<dbReference type="Pfam" id="PF03485">
    <property type="entry name" value="Arg_tRNA_synt_N"/>
    <property type="match status" value="1"/>
</dbReference>
<evidence type="ECO:0000256" key="7">
    <source>
        <dbReference type="ARBA" id="ARBA00023146"/>
    </source>
</evidence>
<keyword evidence="4 9" id="KW-0547">Nucleotide-binding</keyword>
<evidence type="ECO:0000256" key="4">
    <source>
        <dbReference type="ARBA" id="ARBA00022741"/>
    </source>
</evidence>
<sequence>MRDIRSQNTGLAKVSIHLPRPVGFRPQAGSYMERARTAESPSRYHPRSNSREINAMSHHSDATLASRVDRLLEAAFRACGLPADTARSVPASRPELGDLQCNGAMPLAKTLGRPPRDIASDVAAKLRDDAAFESVDIAGPGFINLRLSTTFLATSAEDQLATDDAGIVRQNAQRVLIDFGGPNVAKPLHVGHLRSLVIGESLRRILGALGHHTIGDVHLGDWGLQMGMLIAEIRRRWPDLPCFLPEPALPEGSLPLGMDDLQKLYPEAAAACKADPARMEEAREATAALQAGHVGYMLLWRAIRTISLDAQRRDFDSLDVHFDVLLGESDVQSLIPGMLDDLRRRHIAVESEGALVIEVAEASDGKPMPPLLVAKSDGAALYATTDLATILDRAKRDKPDRIVYVVDQRQALHFEQVFRAAHRAGYADGIELFHAGFGTVNGPDGKPYKTRQGGVAQLGDLLSDAIDKARERLAENTEVDDREALARLVGMAAIKFADLSSYRTSGYIFDPERMVSFEGRTGPYVQYACVRICSILGRAIERGAATGAIVVDAPAERALVLDCARFPDVVTSAAANLAPNEIADYVFGLAQTFSRFYNECPVLAADAEATRASRLALCALTRQVLAKGLWLLGIAVPERM</sequence>
<dbReference type="CDD" id="cd07956">
    <property type="entry name" value="Anticodon_Ia_Arg"/>
    <property type="match status" value="1"/>
</dbReference>
<evidence type="ECO:0000256" key="10">
    <source>
        <dbReference type="RuleBase" id="RU363038"/>
    </source>
</evidence>
<dbReference type="GO" id="GO:0004814">
    <property type="term" value="F:arginine-tRNA ligase activity"/>
    <property type="evidence" value="ECO:0007669"/>
    <property type="project" value="UniProtKB-UniRule"/>
</dbReference>
<organism evidence="13 14">
    <name type="scientific">Luteibacter rhizovicinus</name>
    <dbReference type="NCBI Taxonomy" id="242606"/>
    <lineage>
        <taxon>Bacteria</taxon>
        <taxon>Pseudomonadati</taxon>
        <taxon>Pseudomonadota</taxon>
        <taxon>Gammaproteobacteria</taxon>
        <taxon>Lysobacterales</taxon>
        <taxon>Rhodanobacteraceae</taxon>
        <taxon>Luteibacter</taxon>
    </lineage>
</organism>
<evidence type="ECO:0000313" key="14">
    <source>
        <dbReference type="Proteomes" id="UP000295645"/>
    </source>
</evidence>
<dbReference type="AlphaFoldDB" id="A0A4R3YMQ4"/>
<accession>A0A4R3YMQ4</accession>
<evidence type="ECO:0000256" key="9">
    <source>
        <dbReference type="HAMAP-Rule" id="MF_00123"/>
    </source>
</evidence>